<accession>A0A382K5S2</accession>
<evidence type="ECO:0000313" key="1">
    <source>
        <dbReference type="EMBL" id="SVC18417.1"/>
    </source>
</evidence>
<feature type="non-terminal residue" evidence="1">
    <location>
        <position position="49"/>
    </location>
</feature>
<dbReference type="AlphaFoldDB" id="A0A382K5S2"/>
<name>A0A382K5S2_9ZZZZ</name>
<organism evidence="1">
    <name type="scientific">marine metagenome</name>
    <dbReference type="NCBI Taxonomy" id="408172"/>
    <lineage>
        <taxon>unclassified sequences</taxon>
        <taxon>metagenomes</taxon>
        <taxon>ecological metagenomes</taxon>
    </lineage>
</organism>
<gene>
    <name evidence="1" type="ORF">METZ01_LOCUS271271</name>
</gene>
<sequence length="49" mass="5443">MKQYLNSIHRAALAPTAALALWCGSPQSADQIAYDSARDWRQWELPLGA</sequence>
<proteinExistence type="predicted"/>
<dbReference type="EMBL" id="UINC01077875">
    <property type="protein sequence ID" value="SVC18417.1"/>
    <property type="molecule type" value="Genomic_DNA"/>
</dbReference>
<reference evidence="1" key="1">
    <citation type="submission" date="2018-05" db="EMBL/GenBank/DDBJ databases">
        <authorList>
            <person name="Lanie J.A."/>
            <person name="Ng W.-L."/>
            <person name="Kazmierczak K.M."/>
            <person name="Andrzejewski T.M."/>
            <person name="Davidsen T.M."/>
            <person name="Wayne K.J."/>
            <person name="Tettelin H."/>
            <person name="Glass J.I."/>
            <person name="Rusch D."/>
            <person name="Podicherti R."/>
            <person name="Tsui H.-C.T."/>
            <person name="Winkler M.E."/>
        </authorList>
    </citation>
    <scope>NUCLEOTIDE SEQUENCE</scope>
</reference>
<protein>
    <submittedName>
        <fullName evidence="1">Uncharacterized protein</fullName>
    </submittedName>
</protein>